<dbReference type="Proteomes" id="UP000887578">
    <property type="component" value="Unplaced"/>
</dbReference>
<feature type="region of interest" description="Disordered" evidence="1">
    <location>
        <begin position="374"/>
        <end position="407"/>
    </location>
</feature>
<sequence>MAIEKKFDHSKELFEKINHEYPAYSPEAKYYSAFVYVKKNKNITKSKHDEYNYIKKLFEEARIGFEKRLYGYYTDRSIIEHYRKDEKDRIFKTDAFTQQQLDLAQLMNLFMESIDSLLGGRIDSCDFMTELIPEEASHLLYQHFTDTNIFKSTPIMGTSVKSKVEREVIQRFCQQRGVPWENVFNELNQNKIVNVKRLTELMKPATAEKFWEELKSKNLIEDVKTHLLIDTSKFKKMNSKLMELIEKYIVEKKVKPDGLLEEPDRVYQYSFMQENHWKEINAKSFETEIQKSCKEVLFASGALCYTKTAVLKKKEEKEISDIIFNEFSTITKNDLLLFGIPELEAGNILEILGRTVLKPLNKYCASNDETEKFLNPTKTSETKNTADETSKSSTKKGDKLSKSDKSKKFKPEDFVMPAKSITSNENEAIYILADFHFIKTAKENKEQEIAPGSSTKSSDELTVQLKLQEETASIKEPKTLDLKKDKPEETDKAVVEKSENPSTIKKSKGKETSDNLNEILTNTKETPPKIPNCFEAVVTDILKQKFAFAYTYRNLQQKLNEKEALKITLPTFKESSPIFDLLDMGIFERSNINLNGLNENAKTTGTLKKAWNYMWDSEASDNVKNAAKKVANQCETNLLTETELFDAEQKEAKKGKLKKIKDAIRTTFKDDEVEHYKEVVNQVSIQQFESLFTQKAPAEQKIETLDAKLISLWDKLDQCNLIELRSSCMTVLHGATHLISLHEQKWSWKTIGKLIAVGIAATVQLVVGGVILVCSGGSGVFVSNFFISEGISDLIYTIKGACTGYADNYKQHKIMSVIASGVLCGVGGYFAKGAQFNPVAHGIYGSGWATAGVNNVALKGGALIAQATLPAVTKEVLKQVGRRVAAAVLNLAIFTALQQALKYAMEAAIKYTRKAIMNKMSELFEKLGSILTLLKDVFTSFGLDEGKKLVNECASHVLQGQSSDWLSDLWARNVRRHES</sequence>
<feature type="compositionally biased region" description="Basic and acidic residues" evidence="1">
    <location>
        <begin position="380"/>
        <end position="407"/>
    </location>
</feature>
<proteinExistence type="predicted"/>
<evidence type="ECO:0000313" key="2">
    <source>
        <dbReference type="Proteomes" id="UP000887578"/>
    </source>
</evidence>
<accession>A0A914QMC1</accession>
<organism evidence="2 3">
    <name type="scientific">Panagrolaimus davidi</name>
    <dbReference type="NCBI Taxonomy" id="227884"/>
    <lineage>
        <taxon>Eukaryota</taxon>
        <taxon>Metazoa</taxon>
        <taxon>Ecdysozoa</taxon>
        <taxon>Nematoda</taxon>
        <taxon>Chromadorea</taxon>
        <taxon>Rhabditida</taxon>
        <taxon>Tylenchina</taxon>
        <taxon>Panagrolaimomorpha</taxon>
        <taxon>Panagrolaimoidea</taxon>
        <taxon>Panagrolaimidae</taxon>
        <taxon>Panagrolaimus</taxon>
    </lineage>
</organism>
<evidence type="ECO:0000256" key="1">
    <source>
        <dbReference type="SAM" id="MobiDB-lite"/>
    </source>
</evidence>
<dbReference type="WBParaSite" id="PDA_v2.g4857.t1">
    <property type="protein sequence ID" value="PDA_v2.g4857.t1"/>
    <property type="gene ID" value="PDA_v2.g4857"/>
</dbReference>
<protein>
    <submittedName>
        <fullName evidence="3">Uncharacterized protein</fullName>
    </submittedName>
</protein>
<reference evidence="3" key="1">
    <citation type="submission" date="2022-11" db="UniProtKB">
        <authorList>
            <consortium name="WormBaseParasite"/>
        </authorList>
    </citation>
    <scope>IDENTIFICATION</scope>
</reference>
<keyword evidence="2" id="KW-1185">Reference proteome</keyword>
<feature type="region of interest" description="Disordered" evidence="1">
    <location>
        <begin position="482"/>
        <end position="515"/>
    </location>
</feature>
<evidence type="ECO:0000313" key="3">
    <source>
        <dbReference type="WBParaSite" id="PDA_v2.g4857.t1"/>
    </source>
</evidence>
<dbReference type="AlphaFoldDB" id="A0A914QMC1"/>
<name>A0A914QMC1_9BILA</name>
<feature type="compositionally biased region" description="Basic and acidic residues" evidence="1">
    <location>
        <begin position="482"/>
        <end position="499"/>
    </location>
</feature>